<proteinExistence type="predicted"/>
<keyword evidence="1" id="KW-0175">Coiled coil</keyword>
<keyword evidence="2" id="KW-1133">Transmembrane helix</keyword>
<evidence type="ECO:0000313" key="6">
    <source>
        <dbReference type="Proteomes" id="UP000321773"/>
    </source>
</evidence>
<dbReference type="EMBL" id="BJWJ01000005">
    <property type="protein sequence ID" value="GEM03761.1"/>
    <property type="molecule type" value="Genomic_DNA"/>
</dbReference>
<sequence length="207" mass="24537">MKKRQLHWWIVVGVSVLMIGLIIIYVWFDYHSESDLNLVEEKETNDTLRHRITQLEGEISRLDQEVFNAKNQNERLQQEIDIYLDLDQYAKEYIHALIDQDMDVLEELTSPSLMVYSDRIEKTENGSIVPVYFGFLRQDIEEVASIQIDLINFGYANQGEFFLQYELVDQSGVASHEMHFYFDKGQTRWQVRDLELTEIVSNKKVYE</sequence>
<dbReference type="AlphaFoldDB" id="A0A1I6PLP0"/>
<dbReference type="Proteomes" id="UP000199139">
    <property type="component" value="Unassembled WGS sequence"/>
</dbReference>
<keyword evidence="6" id="KW-1185">Reference proteome</keyword>
<reference evidence="4 5" key="1">
    <citation type="submission" date="2016-10" db="EMBL/GenBank/DDBJ databases">
        <authorList>
            <person name="de Groot N.N."/>
        </authorList>
    </citation>
    <scope>NUCLEOTIDE SEQUENCE [LARGE SCALE GENOMIC DNA]</scope>
    <source>
        <strain evidence="4 5">DSM 17074</strain>
    </source>
</reference>
<dbReference type="Proteomes" id="UP000321773">
    <property type="component" value="Unassembled WGS sequence"/>
</dbReference>
<feature type="transmembrane region" description="Helical" evidence="2">
    <location>
        <begin position="7"/>
        <end position="28"/>
    </location>
</feature>
<reference evidence="3 6" key="2">
    <citation type="submission" date="2019-07" db="EMBL/GenBank/DDBJ databases">
        <title>Whole genome shotgun sequence of Halolactibacillus miurensis NBRC 100873.</title>
        <authorList>
            <person name="Hosoyama A."/>
            <person name="Uohara A."/>
            <person name="Ohji S."/>
            <person name="Ichikawa N."/>
        </authorList>
    </citation>
    <scope>NUCLEOTIDE SEQUENCE [LARGE SCALE GENOMIC DNA]</scope>
    <source>
        <strain evidence="3 6">NBRC 100873</strain>
    </source>
</reference>
<evidence type="ECO:0000313" key="4">
    <source>
        <dbReference type="EMBL" id="SFS41112.1"/>
    </source>
</evidence>
<gene>
    <name evidence="3" type="ORF">HMI01_07490</name>
    <name evidence="4" type="ORF">SAMN05421668_10267</name>
</gene>
<evidence type="ECO:0000256" key="1">
    <source>
        <dbReference type="SAM" id="Coils"/>
    </source>
</evidence>
<protein>
    <submittedName>
        <fullName evidence="4">Uncharacterized protein</fullName>
    </submittedName>
</protein>
<organism evidence="4 5">
    <name type="scientific">Halolactibacillus miurensis</name>
    <dbReference type="NCBI Taxonomy" id="306541"/>
    <lineage>
        <taxon>Bacteria</taxon>
        <taxon>Bacillati</taxon>
        <taxon>Bacillota</taxon>
        <taxon>Bacilli</taxon>
        <taxon>Bacillales</taxon>
        <taxon>Bacillaceae</taxon>
        <taxon>Halolactibacillus</taxon>
    </lineage>
</organism>
<accession>A0A1I6PLP0</accession>
<keyword evidence="2" id="KW-0812">Transmembrane</keyword>
<dbReference type="EMBL" id="FPAI01000002">
    <property type="protein sequence ID" value="SFS41112.1"/>
    <property type="molecule type" value="Genomic_DNA"/>
</dbReference>
<dbReference type="RefSeq" id="WP_062319024.1">
    <property type="nucleotide sequence ID" value="NZ_BJWJ01000005.1"/>
</dbReference>
<evidence type="ECO:0000313" key="5">
    <source>
        <dbReference type="Proteomes" id="UP000199139"/>
    </source>
</evidence>
<keyword evidence="2" id="KW-0472">Membrane</keyword>
<evidence type="ECO:0000313" key="3">
    <source>
        <dbReference type="EMBL" id="GEM03761.1"/>
    </source>
</evidence>
<evidence type="ECO:0000256" key="2">
    <source>
        <dbReference type="SAM" id="Phobius"/>
    </source>
</evidence>
<feature type="coiled-coil region" evidence="1">
    <location>
        <begin position="38"/>
        <end position="86"/>
    </location>
</feature>
<name>A0A1I6PLP0_9BACI</name>